<dbReference type="InterPro" id="IPR036259">
    <property type="entry name" value="MFS_trans_sf"/>
</dbReference>
<evidence type="ECO:0000256" key="2">
    <source>
        <dbReference type="ARBA" id="ARBA00006523"/>
    </source>
</evidence>
<name>A0A789B549_ECOLX</name>
<dbReference type="GO" id="GO:0005886">
    <property type="term" value="C:plasma membrane"/>
    <property type="evidence" value="ECO:0007669"/>
    <property type="project" value="UniProtKB-SubCell"/>
</dbReference>
<dbReference type="GO" id="GO:0005351">
    <property type="term" value="F:carbohydrate:proton symporter activity"/>
    <property type="evidence" value="ECO:0007669"/>
    <property type="project" value="InterPro"/>
</dbReference>
<evidence type="ECO:0000256" key="7">
    <source>
        <dbReference type="ARBA" id="ARBA00022692"/>
    </source>
</evidence>
<evidence type="ECO:0000256" key="6">
    <source>
        <dbReference type="ARBA" id="ARBA00022597"/>
    </source>
</evidence>
<protein>
    <submittedName>
        <fullName evidence="10">Sugar efflux transporter SetB</fullName>
    </submittedName>
</protein>
<comment type="similarity">
    <text evidence="2">Belongs to the major facilitator superfamily. Set transporter family.</text>
</comment>
<dbReference type="SUPFAM" id="SSF103473">
    <property type="entry name" value="MFS general substrate transporter"/>
    <property type="match status" value="1"/>
</dbReference>
<accession>A0A789B549</accession>
<dbReference type="RefSeq" id="WP_053274968.1">
    <property type="nucleotide sequence ID" value="NZ_CAJGVU010000001.1"/>
</dbReference>
<keyword evidence="9" id="KW-0472">Membrane</keyword>
<keyword evidence="8" id="KW-1133">Transmembrane helix</keyword>
<evidence type="ECO:0000256" key="5">
    <source>
        <dbReference type="ARBA" id="ARBA00022519"/>
    </source>
</evidence>
<dbReference type="NCBIfam" id="TIGR00899">
    <property type="entry name" value="2A0120"/>
    <property type="match status" value="1"/>
</dbReference>
<keyword evidence="5" id="KW-0997">Cell inner membrane</keyword>
<evidence type="ECO:0000256" key="3">
    <source>
        <dbReference type="ARBA" id="ARBA00022448"/>
    </source>
</evidence>
<comment type="subcellular location">
    <subcellularLocation>
        <location evidence="1">Cell inner membrane</location>
        <topology evidence="1">Multi-pass membrane protein</topology>
    </subcellularLocation>
</comment>
<evidence type="ECO:0000313" key="10">
    <source>
        <dbReference type="EMBL" id="QLY96583.1"/>
    </source>
</evidence>
<evidence type="ECO:0000256" key="4">
    <source>
        <dbReference type="ARBA" id="ARBA00022475"/>
    </source>
</evidence>
<keyword evidence="3" id="KW-0813">Transport</keyword>
<dbReference type="GO" id="GO:0036448">
    <property type="term" value="P:cellular response to glucose-phosphate stress"/>
    <property type="evidence" value="ECO:0007669"/>
    <property type="project" value="TreeGrafter"/>
</dbReference>
<dbReference type="CDD" id="cd17471">
    <property type="entry name" value="MFS_Set"/>
    <property type="match status" value="1"/>
</dbReference>
<organism evidence="10 11">
    <name type="scientific">Escherichia coli</name>
    <dbReference type="NCBI Taxonomy" id="562"/>
    <lineage>
        <taxon>Bacteria</taxon>
        <taxon>Pseudomonadati</taxon>
        <taxon>Pseudomonadota</taxon>
        <taxon>Gammaproteobacteria</taxon>
        <taxon>Enterobacterales</taxon>
        <taxon>Enterobacteriaceae</taxon>
        <taxon>Escherichia</taxon>
    </lineage>
</organism>
<keyword evidence="4" id="KW-1003">Cell membrane</keyword>
<gene>
    <name evidence="10" type="primary">setB</name>
    <name evidence="10" type="ORF">HV109_07950</name>
</gene>
<dbReference type="PANTHER" id="PTHR23535">
    <property type="entry name" value="SUGAR EFFLUX TRANSPORTER A-RELATED"/>
    <property type="match status" value="1"/>
</dbReference>
<sequence length="393" mass="42746">MHNSPAVSSAKSFDLTSTAFLIVAFLTGIAGALQTPTLSIFLTDEVHARPAMVGFFFTGSAVIGILVSQFLAGRSDKRGDRKSLIVFCCLLGVLACTLFAWNRNYFVLLFVGVFLSSFGSTANPQMFALAREHADKTGREAVMFSSFLRAQVSLAWVIGPPLAYALAMGFSFTVMYLSAAVAFIVCGVMVWLFLPSMQKELPLATGTIEAPRRNRRDTLLLFVICTLMWGSNSLYIINMPLFIINELHLPEKLAGVMMGTAAGLEIPTMLIAGYFAKRLGKRFLMRVAAVGGVCFYAGMLMAHSPVILLGLQLLNAIFIGILGGIGMLYFQDLMPGQVGSATTLYTNTSRVGWIIAGSVAGIVAEIWNYHAVFWFAMVMIIATLFCLLRIKDV</sequence>
<dbReference type="PROSITE" id="PS50850">
    <property type="entry name" value="MFS"/>
    <property type="match status" value="1"/>
</dbReference>
<dbReference type="InterPro" id="IPR004750">
    <property type="entry name" value="Sugar_efflux"/>
</dbReference>
<dbReference type="FunFam" id="1.20.1250.20:FF:000125">
    <property type="entry name" value="Sugar efflux transporter SetB"/>
    <property type="match status" value="1"/>
</dbReference>
<evidence type="ECO:0000256" key="1">
    <source>
        <dbReference type="ARBA" id="ARBA00004429"/>
    </source>
</evidence>
<reference evidence="10 11" key="1">
    <citation type="submission" date="2020-06" db="EMBL/GenBank/DDBJ databases">
        <title>REHAB project genomes.</title>
        <authorList>
            <person name="Shaw L.P."/>
        </authorList>
    </citation>
    <scope>NUCLEOTIDE SEQUENCE [LARGE SCALE GENOMIC DNA]</scope>
    <source>
        <strain evidence="10 11">RHBSTW-00177</strain>
    </source>
</reference>
<dbReference type="InterPro" id="IPR011701">
    <property type="entry name" value="MFS"/>
</dbReference>
<dbReference type="PANTHER" id="PTHR23535:SF2">
    <property type="entry name" value="SUGAR EFFLUX TRANSPORTER A-RELATED"/>
    <property type="match status" value="1"/>
</dbReference>
<dbReference type="GO" id="GO:0015767">
    <property type="term" value="P:lactose transport"/>
    <property type="evidence" value="ECO:0007669"/>
    <property type="project" value="TreeGrafter"/>
</dbReference>
<dbReference type="NCBIfam" id="NF011587">
    <property type="entry name" value="PRK15011.1"/>
    <property type="match status" value="1"/>
</dbReference>
<dbReference type="EMBL" id="CP056794">
    <property type="protein sequence ID" value="QLY96583.1"/>
    <property type="molecule type" value="Genomic_DNA"/>
</dbReference>
<dbReference type="FunFam" id="1.20.1250.20:FF:000151">
    <property type="entry name" value="Sugar efflux transporter SetB"/>
    <property type="match status" value="1"/>
</dbReference>
<keyword evidence="7" id="KW-0812">Transmembrane</keyword>
<dbReference type="Pfam" id="PF07690">
    <property type="entry name" value="MFS_1"/>
    <property type="match status" value="1"/>
</dbReference>
<dbReference type="GO" id="GO:1904659">
    <property type="term" value="P:D-glucose transmembrane transport"/>
    <property type="evidence" value="ECO:0007669"/>
    <property type="project" value="TreeGrafter"/>
</dbReference>
<dbReference type="Proteomes" id="UP000512182">
    <property type="component" value="Chromosome"/>
</dbReference>
<dbReference type="AlphaFoldDB" id="A0A789B549"/>
<keyword evidence="6" id="KW-0762">Sugar transport</keyword>
<dbReference type="Gene3D" id="1.20.1250.20">
    <property type="entry name" value="MFS general substrate transporter like domains"/>
    <property type="match status" value="2"/>
</dbReference>
<proteinExistence type="inferred from homology"/>
<evidence type="ECO:0000256" key="9">
    <source>
        <dbReference type="ARBA" id="ARBA00023136"/>
    </source>
</evidence>
<evidence type="ECO:0000256" key="8">
    <source>
        <dbReference type="ARBA" id="ARBA00022989"/>
    </source>
</evidence>
<dbReference type="InterPro" id="IPR020846">
    <property type="entry name" value="MFS_dom"/>
</dbReference>
<evidence type="ECO:0000313" key="11">
    <source>
        <dbReference type="Proteomes" id="UP000512182"/>
    </source>
</evidence>